<gene>
    <name evidence="2" type="ORF">EJB06_09845</name>
</gene>
<dbReference type="OrthoDB" id="8779854at2"/>
<dbReference type="Pfam" id="PF16083">
    <property type="entry name" value="Phage_holin_3_3"/>
    <property type="match status" value="1"/>
</dbReference>
<dbReference type="Proteomes" id="UP000278085">
    <property type="component" value="Unassembled WGS sequence"/>
</dbReference>
<dbReference type="EMBL" id="RXLQ01000004">
    <property type="protein sequence ID" value="RSZ59447.1"/>
    <property type="molecule type" value="Genomic_DNA"/>
</dbReference>
<sequence length="140" mass="14563">MRALLNLKQGLAPTWLLASWDASASAATSFASDLSSIPLDGVAVAVTLSLVGGAAGTLQKIASPNVTIKSLPLEIAKDILVSLVAGLVTYSLCAWQEIPLLLQPGCITIAAYGGSRVLERYLSAGISRMEHLNGQSDKPM</sequence>
<dbReference type="InterPro" id="IPR032126">
    <property type="entry name" value="LydA_holin"/>
</dbReference>
<accession>A0A430HPK9</accession>
<comment type="caution">
    <text evidence="2">The sequence shown here is derived from an EMBL/GenBank/DDBJ whole genome shotgun (WGS) entry which is preliminary data.</text>
</comment>
<keyword evidence="1" id="KW-0732">Signal</keyword>
<evidence type="ECO:0000313" key="2">
    <source>
        <dbReference type="EMBL" id="RSZ59447.1"/>
    </source>
</evidence>
<reference evidence="2 3" key="1">
    <citation type="submission" date="2018-12" db="EMBL/GenBank/DDBJ databases">
        <authorList>
            <person name="Yang E."/>
        </authorList>
    </citation>
    <scope>NUCLEOTIDE SEQUENCE [LARGE SCALE GENOMIC DNA]</scope>
    <source>
        <strain evidence="2 3">SOD</strain>
    </source>
</reference>
<protein>
    <recommendedName>
        <fullName evidence="4">Holin</fullName>
    </recommendedName>
</protein>
<name>A0A430HPK9_9BURK</name>
<proteinExistence type="predicted"/>
<evidence type="ECO:0000313" key="3">
    <source>
        <dbReference type="Proteomes" id="UP000278085"/>
    </source>
</evidence>
<feature type="chain" id="PRO_5019505190" description="Holin" evidence="1">
    <location>
        <begin position="27"/>
        <end position="140"/>
    </location>
</feature>
<evidence type="ECO:0000256" key="1">
    <source>
        <dbReference type="SAM" id="SignalP"/>
    </source>
</evidence>
<keyword evidence="3" id="KW-1185">Reference proteome</keyword>
<organism evidence="2 3">
    <name type="scientific">Massilia atriviolacea</name>
    <dbReference type="NCBI Taxonomy" id="2495579"/>
    <lineage>
        <taxon>Bacteria</taxon>
        <taxon>Pseudomonadati</taxon>
        <taxon>Pseudomonadota</taxon>
        <taxon>Betaproteobacteria</taxon>
        <taxon>Burkholderiales</taxon>
        <taxon>Oxalobacteraceae</taxon>
        <taxon>Telluria group</taxon>
        <taxon>Massilia</taxon>
    </lineage>
</organism>
<dbReference type="RefSeq" id="WP_126073818.1">
    <property type="nucleotide sequence ID" value="NZ_CP051166.1"/>
</dbReference>
<evidence type="ECO:0008006" key="4">
    <source>
        <dbReference type="Google" id="ProtNLM"/>
    </source>
</evidence>
<dbReference type="AlphaFoldDB" id="A0A430HPK9"/>
<feature type="signal peptide" evidence="1">
    <location>
        <begin position="1"/>
        <end position="26"/>
    </location>
</feature>